<organism evidence="2 3">
    <name type="scientific">Steinernema glaseri</name>
    <dbReference type="NCBI Taxonomy" id="37863"/>
    <lineage>
        <taxon>Eukaryota</taxon>
        <taxon>Metazoa</taxon>
        <taxon>Ecdysozoa</taxon>
        <taxon>Nematoda</taxon>
        <taxon>Chromadorea</taxon>
        <taxon>Rhabditida</taxon>
        <taxon>Tylenchina</taxon>
        <taxon>Panagrolaimomorpha</taxon>
        <taxon>Strongyloidoidea</taxon>
        <taxon>Steinernematidae</taxon>
        <taxon>Steinernema</taxon>
    </lineage>
</organism>
<name>A0A1I7YH40_9BILA</name>
<feature type="transmembrane region" description="Helical" evidence="1">
    <location>
        <begin position="158"/>
        <end position="182"/>
    </location>
</feature>
<accession>A0A1I7YH40</accession>
<evidence type="ECO:0000313" key="3">
    <source>
        <dbReference type="WBParaSite" id="L893_g16242.t1"/>
    </source>
</evidence>
<feature type="transmembrane region" description="Helical" evidence="1">
    <location>
        <begin position="273"/>
        <end position="294"/>
    </location>
</feature>
<dbReference type="Proteomes" id="UP000095287">
    <property type="component" value="Unplaced"/>
</dbReference>
<evidence type="ECO:0000313" key="2">
    <source>
        <dbReference type="Proteomes" id="UP000095287"/>
    </source>
</evidence>
<dbReference type="AlphaFoldDB" id="A0A1I7YH40"/>
<sequence>MGPEIAIGEFAAVVLLNSSSLVLHGYIFHEKPLKVMWRESPVLTLFMVSMILLALQGGILAVQWILLAVMWRESPVLTLFMVSMILLALQGGILAVQWILVAVSVIENVEENNFFLLVVGHIIVVFWHFHHCVSVALYAQRVHFLLYPTRSIKQFNYLLLATLSLVFVADTVGVTYIFAIYAKPNGKPVPEGKKPPWALKYALLQKNNFLRCAFYVRLATLTIPVIIDITLAKTKNNFLRCAFYVRLATLTIPVIIDITLAKTAGIDLASLVGPYGTVLGSVDFTVQTASLYWIRKSRRKTSTIPVQRTLST</sequence>
<keyword evidence="1" id="KW-0812">Transmembrane</keyword>
<protein>
    <submittedName>
        <fullName evidence="3">7TM_GPCR_Srx domain-containing protein</fullName>
    </submittedName>
</protein>
<feature type="transmembrane region" description="Helical" evidence="1">
    <location>
        <begin position="76"/>
        <end position="102"/>
    </location>
</feature>
<feature type="transmembrane region" description="Helical" evidence="1">
    <location>
        <begin position="7"/>
        <end position="27"/>
    </location>
</feature>
<proteinExistence type="predicted"/>
<feature type="transmembrane region" description="Helical" evidence="1">
    <location>
        <begin position="243"/>
        <end position="261"/>
    </location>
</feature>
<keyword evidence="1" id="KW-1133">Transmembrane helix</keyword>
<feature type="transmembrane region" description="Helical" evidence="1">
    <location>
        <begin position="214"/>
        <end position="231"/>
    </location>
</feature>
<feature type="transmembrane region" description="Helical" evidence="1">
    <location>
        <begin position="47"/>
        <end position="69"/>
    </location>
</feature>
<reference evidence="3" key="1">
    <citation type="submission" date="2016-11" db="UniProtKB">
        <authorList>
            <consortium name="WormBaseParasite"/>
        </authorList>
    </citation>
    <scope>IDENTIFICATION</scope>
</reference>
<feature type="transmembrane region" description="Helical" evidence="1">
    <location>
        <begin position="114"/>
        <end position="138"/>
    </location>
</feature>
<evidence type="ECO:0000256" key="1">
    <source>
        <dbReference type="SAM" id="Phobius"/>
    </source>
</evidence>
<keyword evidence="1" id="KW-0472">Membrane</keyword>
<keyword evidence="2" id="KW-1185">Reference proteome</keyword>
<dbReference type="WBParaSite" id="L893_g16242.t1">
    <property type="protein sequence ID" value="L893_g16242.t1"/>
    <property type="gene ID" value="L893_g16242"/>
</dbReference>